<feature type="compositionally biased region" description="Polar residues" evidence="1">
    <location>
        <begin position="1"/>
        <end position="19"/>
    </location>
</feature>
<feature type="region of interest" description="Disordered" evidence="1">
    <location>
        <begin position="1"/>
        <end position="47"/>
    </location>
</feature>
<sequence>MPSRSLSLLTSIPKNSPKQNPHAMAPQSTFTAQTNQSPTIQTSQSTHILELRPHLRREAQTSTMPVLPLSPPAIEPACAHVVASTVRPRARGCSPRGRVATASRAPPP</sequence>
<gene>
    <name evidence="2" type="ORF">M0R45_006569</name>
</gene>
<dbReference type="EMBL" id="JBEDUW010000001">
    <property type="protein sequence ID" value="KAK9951109.1"/>
    <property type="molecule type" value="Genomic_DNA"/>
</dbReference>
<proteinExistence type="predicted"/>
<evidence type="ECO:0000313" key="3">
    <source>
        <dbReference type="Proteomes" id="UP001457282"/>
    </source>
</evidence>
<feature type="compositionally biased region" description="Polar residues" evidence="1">
    <location>
        <begin position="26"/>
        <end position="47"/>
    </location>
</feature>
<organism evidence="2 3">
    <name type="scientific">Rubus argutus</name>
    <name type="common">Southern blackberry</name>
    <dbReference type="NCBI Taxonomy" id="59490"/>
    <lineage>
        <taxon>Eukaryota</taxon>
        <taxon>Viridiplantae</taxon>
        <taxon>Streptophyta</taxon>
        <taxon>Embryophyta</taxon>
        <taxon>Tracheophyta</taxon>
        <taxon>Spermatophyta</taxon>
        <taxon>Magnoliopsida</taxon>
        <taxon>eudicotyledons</taxon>
        <taxon>Gunneridae</taxon>
        <taxon>Pentapetalae</taxon>
        <taxon>rosids</taxon>
        <taxon>fabids</taxon>
        <taxon>Rosales</taxon>
        <taxon>Rosaceae</taxon>
        <taxon>Rosoideae</taxon>
        <taxon>Rosoideae incertae sedis</taxon>
        <taxon>Rubus</taxon>
    </lineage>
</organism>
<name>A0AAW1YRH5_RUBAR</name>
<protein>
    <submittedName>
        <fullName evidence="2">Uncharacterized protein</fullName>
    </submittedName>
</protein>
<keyword evidence="3" id="KW-1185">Reference proteome</keyword>
<dbReference type="AlphaFoldDB" id="A0AAW1YRH5"/>
<reference evidence="2 3" key="1">
    <citation type="journal article" date="2023" name="G3 (Bethesda)">
        <title>A chromosome-length genome assembly and annotation of blackberry (Rubus argutus, cv. 'Hillquist').</title>
        <authorList>
            <person name="Bruna T."/>
            <person name="Aryal R."/>
            <person name="Dudchenko O."/>
            <person name="Sargent D.J."/>
            <person name="Mead D."/>
            <person name="Buti M."/>
            <person name="Cavallini A."/>
            <person name="Hytonen T."/>
            <person name="Andres J."/>
            <person name="Pham M."/>
            <person name="Weisz D."/>
            <person name="Mascagni F."/>
            <person name="Usai G."/>
            <person name="Natali L."/>
            <person name="Bassil N."/>
            <person name="Fernandez G.E."/>
            <person name="Lomsadze A."/>
            <person name="Armour M."/>
            <person name="Olukolu B."/>
            <person name="Poorten T."/>
            <person name="Britton C."/>
            <person name="Davik J."/>
            <person name="Ashrafi H."/>
            <person name="Aiden E.L."/>
            <person name="Borodovsky M."/>
            <person name="Worthington M."/>
        </authorList>
    </citation>
    <scope>NUCLEOTIDE SEQUENCE [LARGE SCALE GENOMIC DNA]</scope>
    <source>
        <strain evidence="2">PI 553951</strain>
    </source>
</reference>
<dbReference type="Proteomes" id="UP001457282">
    <property type="component" value="Unassembled WGS sequence"/>
</dbReference>
<evidence type="ECO:0000256" key="1">
    <source>
        <dbReference type="SAM" id="MobiDB-lite"/>
    </source>
</evidence>
<accession>A0AAW1YRH5</accession>
<comment type="caution">
    <text evidence="2">The sequence shown here is derived from an EMBL/GenBank/DDBJ whole genome shotgun (WGS) entry which is preliminary data.</text>
</comment>
<feature type="region of interest" description="Disordered" evidence="1">
    <location>
        <begin position="87"/>
        <end position="108"/>
    </location>
</feature>
<evidence type="ECO:0000313" key="2">
    <source>
        <dbReference type="EMBL" id="KAK9951109.1"/>
    </source>
</evidence>